<dbReference type="InterPro" id="IPR021765">
    <property type="entry name" value="UstYa-like"/>
</dbReference>
<evidence type="ECO:0000313" key="5">
    <source>
        <dbReference type="Proteomes" id="UP000184330"/>
    </source>
</evidence>
<evidence type="ECO:0000256" key="1">
    <source>
        <dbReference type="ARBA" id="ARBA00004685"/>
    </source>
</evidence>
<gene>
    <name evidence="4" type="ORF">PAC_02402</name>
</gene>
<dbReference type="OrthoDB" id="3687641at2759"/>
<dbReference type="EMBL" id="FJOG01000003">
    <property type="protein sequence ID" value="CZR52525.1"/>
    <property type="molecule type" value="Genomic_DNA"/>
</dbReference>
<protein>
    <recommendedName>
        <fullName evidence="6">Tat pathway signal sequence</fullName>
    </recommendedName>
</protein>
<dbReference type="STRING" id="576137.A0A1L7WID3"/>
<dbReference type="Proteomes" id="UP000184330">
    <property type="component" value="Unassembled WGS sequence"/>
</dbReference>
<keyword evidence="5" id="KW-1185">Reference proteome</keyword>
<keyword evidence="3" id="KW-0472">Membrane</keyword>
<evidence type="ECO:0008006" key="6">
    <source>
        <dbReference type="Google" id="ProtNLM"/>
    </source>
</evidence>
<dbReference type="AlphaFoldDB" id="A0A1L7WID3"/>
<name>A0A1L7WID3_9HELO</name>
<reference evidence="4 5" key="1">
    <citation type="submission" date="2016-03" db="EMBL/GenBank/DDBJ databases">
        <authorList>
            <person name="Ploux O."/>
        </authorList>
    </citation>
    <scope>NUCLEOTIDE SEQUENCE [LARGE SCALE GENOMIC DNA]</scope>
    <source>
        <strain evidence="4 5">UAMH 11012</strain>
    </source>
</reference>
<evidence type="ECO:0000256" key="2">
    <source>
        <dbReference type="ARBA" id="ARBA00035112"/>
    </source>
</evidence>
<comment type="similarity">
    <text evidence="2">Belongs to the ustYa family.</text>
</comment>
<organism evidence="4 5">
    <name type="scientific">Phialocephala subalpina</name>
    <dbReference type="NCBI Taxonomy" id="576137"/>
    <lineage>
        <taxon>Eukaryota</taxon>
        <taxon>Fungi</taxon>
        <taxon>Dikarya</taxon>
        <taxon>Ascomycota</taxon>
        <taxon>Pezizomycotina</taxon>
        <taxon>Leotiomycetes</taxon>
        <taxon>Helotiales</taxon>
        <taxon>Mollisiaceae</taxon>
        <taxon>Phialocephala</taxon>
        <taxon>Phialocephala fortinii species complex</taxon>
    </lineage>
</organism>
<evidence type="ECO:0000256" key="3">
    <source>
        <dbReference type="SAM" id="Phobius"/>
    </source>
</evidence>
<evidence type="ECO:0000313" key="4">
    <source>
        <dbReference type="EMBL" id="CZR52525.1"/>
    </source>
</evidence>
<keyword evidence="3" id="KW-1133">Transmembrane helix</keyword>
<accession>A0A1L7WID3</accession>
<comment type="pathway">
    <text evidence="1">Mycotoxin biosynthesis.</text>
</comment>
<dbReference type="Pfam" id="PF11807">
    <property type="entry name" value="UstYa"/>
    <property type="match status" value="1"/>
</dbReference>
<feature type="transmembrane region" description="Helical" evidence="3">
    <location>
        <begin position="35"/>
        <end position="53"/>
    </location>
</feature>
<proteinExistence type="inferred from homology"/>
<dbReference type="PANTHER" id="PTHR33365:SF4">
    <property type="entry name" value="CYCLOCHLOROTINE BIOSYNTHESIS PROTEIN O"/>
    <property type="match status" value="1"/>
</dbReference>
<dbReference type="GO" id="GO:0043386">
    <property type="term" value="P:mycotoxin biosynthetic process"/>
    <property type="evidence" value="ECO:0007669"/>
    <property type="project" value="InterPro"/>
</dbReference>
<dbReference type="PANTHER" id="PTHR33365">
    <property type="entry name" value="YALI0B05434P"/>
    <property type="match status" value="1"/>
</dbReference>
<sequence length="266" mass="31037">MALPFFSKYKALSQNIDSSESSLRTSGHSQNTTAWLGWLMASFFAFTTTYFVYEARYRTQHATGPGSFATGFRTEFENIKNIIKEEPTMFWGGPRWHQNGTSYKIHNPNEPMYVGPPSDRIDEAWDELLVGRYFTVTEGEAESTFGKPHGLHNHKNLGYLIGLDVFHTLHCVDQLRKMLDRDYYFKGKMPYPDRGHRDHCLDHIRQELMCHADLTPIPVIWYEGHGRSFVQSDVVHTCRNWGVVREYVKERYEYRVPWVGSNQTRP</sequence>
<keyword evidence="3" id="KW-0812">Transmembrane</keyword>